<dbReference type="AlphaFoldDB" id="A0A1X7V2H8"/>
<dbReference type="EnsemblMetazoa" id="Aqu2.1.34460_001">
    <property type="protein sequence ID" value="Aqu2.1.34460_001"/>
    <property type="gene ID" value="Aqu2.1.34460"/>
</dbReference>
<name>A0A1X7V2H8_AMPQE</name>
<proteinExistence type="predicted"/>
<organism evidence="1">
    <name type="scientific">Amphimedon queenslandica</name>
    <name type="common">Sponge</name>
    <dbReference type="NCBI Taxonomy" id="400682"/>
    <lineage>
        <taxon>Eukaryota</taxon>
        <taxon>Metazoa</taxon>
        <taxon>Porifera</taxon>
        <taxon>Demospongiae</taxon>
        <taxon>Heteroscleromorpha</taxon>
        <taxon>Haplosclerida</taxon>
        <taxon>Niphatidae</taxon>
        <taxon>Amphimedon</taxon>
    </lineage>
</organism>
<sequence>VVVGSVSMQLMKIMRTKGTRYTGEEGIVNTKNMVYGVMVMMVLKWCKVDRWW</sequence>
<protein>
    <submittedName>
        <fullName evidence="1">Uncharacterized protein</fullName>
    </submittedName>
</protein>
<accession>A0A1X7V2H8</accession>
<reference evidence="1" key="1">
    <citation type="submission" date="2017-05" db="UniProtKB">
        <authorList>
            <consortium name="EnsemblMetazoa"/>
        </authorList>
    </citation>
    <scope>IDENTIFICATION</scope>
</reference>
<evidence type="ECO:0000313" key="1">
    <source>
        <dbReference type="EnsemblMetazoa" id="Aqu2.1.34460_001"/>
    </source>
</evidence>
<dbReference type="InParanoid" id="A0A1X7V2H8"/>